<sequence>MSAAAKHRDAIVQSAVALFRKQGYAGTGLSDILGASGAPKGSLYYYFPNGKISIGVAAIEFAGNKVAATLEELARQSDSPSRLITQYCGLLAGWMKQSEFRDGCPITTTLLELAPEHEDIRQAGEAAFGAWACIIEQALLRSDVEASRAHRLSCMAMATISGALVQMRVQKSATPLLDAAAELGLLFETAVPDRRPG</sequence>
<dbReference type="InterPro" id="IPR054156">
    <property type="entry name" value="YxaF_TetR_C"/>
</dbReference>
<dbReference type="EMBL" id="CP000353">
    <property type="protein sequence ID" value="ABF11347.1"/>
    <property type="molecule type" value="Genomic_DNA"/>
</dbReference>
<keyword evidence="3" id="KW-0804">Transcription</keyword>
<dbReference type="AlphaFoldDB" id="Q1LES9"/>
<dbReference type="InterPro" id="IPR036271">
    <property type="entry name" value="Tet_transcr_reg_TetR-rel_C_sf"/>
</dbReference>
<dbReference type="HOGENOM" id="CLU_069356_28_1_4"/>
<protein>
    <submittedName>
        <fullName evidence="6">Transcriptional regulator, TetR family</fullName>
    </submittedName>
</protein>
<dbReference type="SUPFAM" id="SSF48498">
    <property type="entry name" value="Tetracyclin repressor-like, C-terminal domain"/>
    <property type="match status" value="1"/>
</dbReference>
<keyword evidence="1" id="KW-0805">Transcription regulation</keyword>
<feature type="DNA-binding region" description="H-T-H motif" evidence="4">
    <location>
        <begin position="28"/>
        <end position="47"/>
    </location>
</feature>
<evidence type="ECO:0000256" key="1">
    <source>
        <dbReference type="ARBA" id="ARBA00023015"/>
    </source>
</evidence>
<dbReference type="Proteomes" id="UP000002429">
    <property type="component" value="Plasmid megaplasmid"/>
</dbReference>
<dbReference type="SUPFAM" id="SSF46689">
    <property type="entry name" value="Homeodomain-like"/>
    <property type="match status" value="1"/>
</dbReference>
<accession>Q1LES9</accession>
<geneLocation type="plasmid" evidence="6 7">
    <name>megaplasmid</name>
</geneLocation>
<evidence type="ECO:0000256" key="2">
    <source>
        <dbReference type="ARBA" id="ARBA00023125"/>
    </source>
</evidence>
<organism evidence="6 7">
    <name type="scientific">Cupriavidus metallidurans (strain ATCC 43123 / DSM 2839 / NBRC 102507 / CH34)</name>
    <name type="common">Ralstonia metallidurans</name>
    <dbReference type="NCBI Taxonomy" id="266264"/>
    <lineage>
        <taxon>Bacteria</taxon>
        <taxon>Pseudomonadati</taxon>
        <taxon>Pseudomonadota</taxon>
        <taxon>Betaproteobacteria</taxon>
        <taxon>Burkholderiales</taxon>
        <taxon>Burkholderiaceae</taxon>
        <taxon>Cupriavidus</taxon>
    </lineage>
</organism>
<dbReference type="PANTHER" id="PTHR47506">
    <property type="entry name" value="TRANSCRIPTIONAL REGULATORY PROTEIN"/>
    <property type="match status" value="1"/>
</dbReference>
<dbReference type="Pfam" id="PF21993">
    <property type="entry name" value="TetR_C_13_2"/>
    <property type="match status" value="1"/>
</dbReference>
<dbReference type="GO" id="GO:0003677">
    <property type="term" value="F:DNA binding"/>
    <property type="evidence" value="ECO:0007669"/>
    <property type="project" value="UniProtKB-UniRule"/>
</dbReference>
<gene>
    <name evidence="6" type="ordered locus">Rmet_4482</name>
</gene>
<evidence type="ECO:0000256" key="3">
    <source>
        <dbReference type="ARBA" id="ARBA00023163"/>
    </source>
</evidence>
<evidence type="ECO:0000259" key="5">
    <source>
        <dbReference type="PROSITE" id="PS50977"/>
    </source>
</evidence>
<reference evidence="7" key="1">
    <citation type="journal article" date="2010" name="PLoS ONE">
        <title>The complete genome sequence of Cupriavidus metallidurans strain CH34, a master survivalist in harsh and anthropogenic environments.</title>
        <authorList>
            <person name="Janssen P.J."/>
            <person name="Van Houdt R."/>
            <person name="Moors H."/>
            <person name="Monsieurs P."/>
            <person name="Morin N."/>
            <person name="Michaux A."/>
            <person name="Benotmane M.A."/>
            <person name="Leys N."/>
            <person name="Vallaeys T."/>
            <person name="Lapidus A."/>
            <person name="Monchy S."/>
            <person name="Medigue C."/>
            <person name="Taghavi S."/>
            <person name="McCorkle S."/>
            <person name="Dunn J."/>
            <person name="van der Lelie D."/>
            <person name="Mergeay M."/>
        </authorList>
    </citation>
    <scope>NUCLEOTIDE SEQUENCE [LARGE SCALE GENOMIC DNA]</scope>
    <source>
        <strain evidence="7">ATCC 43123 / DSM 2839 / NBRC 102507 / CH34</strain>
    </source>
</reference>
<keyword evidence="6" id="KW-0614">Plasmid</keyword>
<dbReference type="RefSeq" id="WP_011518945.1">
    <property type="nucleotide sequence ID" value="NC_007974.2"/>
</dbReference>
<feature type="domain" description="HTH tetR-type" evidence="5">
    <location>
        <begin position="5"/>
        <end position="65"/>
    </location>
</feature>
<proteinExistence type="predicted"/>
<dbReference type="InterPro" id="IPR009057">
    <property type="entry name" value="Homeodomain-like_sf"/>
</dbReference>
<dbReference type="InterPro" id="IPR001647">
    <property type="entry name" value="HTH_TetR"/>
</dbReference>
<dbReference type="eggNOG" id="COG1309">
    <property type="taxonomic scope" value="Bacteria"/>
</dbReference>
<evidence type="ECO:0000313" key="7">
    <source>
        <dbReference type="Proteomes" id="UP000002429"/>
    </source>
</evidence>
<dbReference type="PROSITE" id="PS50977">
    <property type="entry name" value="HTH_TETR_2"/>
    <property type="match status" value="1"/>
</dbReference>
<keyword evidence="2 4" id="KW-0238">DNA-binding</keyword>
<evidence type="ECO:0000313" key="6">
    <source>
        <dbReference type="EMBL" id="ABF11347.1"/>
    </source>
</evidence>
<dbReference type="Gene3D" id="1.10.357.10">
    <property type="entry name" value="Tetracycline Repressor, domain 2"/>
    <property type="match status" value="1"/>
</dbReference>
<dbReference type="KEGG" id="rme:Rmet_4482"/>
<dbReference type="PANTHER" id="PTHR47506:SF3">
    <property type="entry name" value="HTH-TYPE TRANSCRIPTIONAL REGULATOR LMRA"/>
    <property type="match status" value="1"/>
</dbReference>
<keyword evidence="7" id="KW-1185">Reference proteome</keyword>
<name>Q1LES9_CUPMC</name>
<evidence type="ECO:0000256" key="4">
    <source>
        <dbReference type="PROSITE-ProRule" id="PRU00335"/>
    </source>
</evidence>
<dbReference type="Pfam" id="PF00440">
    <property type="entry name" value="TetR_N"/>
    <property type="match status" value="1"/>
</dbReference>